<accession>A0ACD3ASJ4</accession>
<sequence length="337" mass="36784">MSSAADLVARLSEAYDKALNSGDLLFFPSTIIKHVELGVDFEIRSCPALLQKAVAETLPASISKTDDGFTEKNPFLPPYNQNLYVGEITPEGADERDGYVLNKFSAVPQHFLLITKEHKSQSSPLLPPDLVTTYQLLIAAKNVGKTYVAFYNCGDASGASQPHKHIQFLPVDDPRGPPIEKLAALVQIESPDKPFALSRLPYANHTYRFPPHFSYSPPDKLEAILATAFLQLLDLVISSVRHAPDAPAGRPSYNVILTLEHLHLIPRARDVYTFPETDKTLSVNSLGFAGYLLVKTDDELEAVKQAGVGNILRGVGFKNVHDLLVAGGEVEAEGLVT</sequence>
<reference evidence="1 2" key="1">
    <citation type="journal article" date="2019" name="Nat. Ecol. Evol.">
        <title>Megaphylogeny resolves global patterns of mushroom evolution.</title>
        <authorList>
            <person name="Varga T."/>
            <person name="Krizsan K."/>
            <person name="Foldi C."/>
            <person name="Dima B."/>
            <person name="Sanchez-Garcia M."/>
            <person name="Sanchez-Ramirez S."/>
            <person name="Szollosi G.J."/>
            <person name="Szarkandi J.G."/>
            <person name="Papp V."/>
            <person name="Albert L."/>
            <person name="Andreopoulos W."/>
            <person name="Angelini C."/>
            <person name="Antonin V."/>
            <person name="Barry K.W."/>
            <person name="Bougher N.L."/>
            <person name="Buchanan P."/>
            <person name="Buyck B."/>
            <person name="Bense V."/>
            <person name="Catcheside P."/>
            <person name="Chovatia M."/>
            <person name="Cooper J."/>
            <person name="Damon W."/>
            <person name="Desjardin D."/>
            <person name="Finy P."/>
            <person name="Geml J."/>
            <person name="Haridas S."/>
            <person name="Hughes K."/>
            <person name="Justo A."/>
            <person name="Karasinski D."/>
            <person name="Kautmanova I."/>
            <person name="Kiss B."/>
            <person name="Kocsube S."/>
            <person name="Kotiranta H."/>
            <person name="LaButti K.M."/>
            <person name="Lechner B.E."/>
            <person name="Liimatainen K."/>
            <person name="Lipzen A."/>
            <person name="Lukacs Z."/>
            <person name="Mihaltcheva S."/>
            <person name="Morgado L.N."/>
            <person name="Niskanen T."/>
            <person name="Noordeloos M.E."/>
            <person name="Ohm R.A."/>
            <person name="Ortiz-Santana B."/>
            <person name="Ovrebo C."/>
            <person name="Racz N."/>
            <person name="Riley R."/>
            <person name="Savchenko A."/>
            <person name="Shiryaev A."/>
            <person name="Soop K."/>
            <person name="Spirin V."/>
            <person name="Szebenyi C."/>
            <person name="Tomsovsky M."/>
            <person name="Tulloss R.E."/>
            <person name="Uehling J."/>
            <person name="Grigoriev I.V."/>
            <person name="Vagvolgyi C."/>
            <person name="Papp T."/>
            <person name="Martin F.M."/>
            <person name="Miettinen O."/>
            <person name="Hibbett D.S."/>
            <person name="Nagy L.G."/>
        </authorList>
    </citation>
    <scope>NUCLEOTIDE SEQUENCE [LARGE SCALE GENOMIC DNA]</scope>
    <source>
        <strain evidence="1 2">NL-1719</strain>
    </source>
</reference>
<organism evidence="1 2">
    <name type="scientific">Pluteus cervinus</name>
    <dbReference type="NCBI Taxonomy" id="181527"/>
    <lineage>
        <taxon>Eukaryota</taxon>
        <taxon>Fungi</taxon>
        <taxon>Dikarya</taxon>
        <taxon>Basidiomycota</taxon>
        <taxon>Agaricomycotina</taxon>
        <taxon>Agaricomycetes</taxon>
        <taxon>Agaricomycetidae</taxon>
        <taxon>Agaricales</taxon>
        <taxon>Pluteineae</taxon>
        <taxon>Pluteaceae</taxon>
        <taxon>Pluteus</taxon>
    </lineage>
</organism>
<keyword evidence="2" id="KW-1185">Reference proteome</keyword>
<dbReference type="Proteomes" id="UP000308600">
    <property type="component" value="Unassembled WGS sequence"/>
</dbReference>
<evidence type="ECO:0000313" key="2">
    <source>
        <dbReference type="Proteomes" id="UP000308600"/>
    </source>
</evidence>
<keyword evidence="1" id="KW-0548">Nucleotidyltransferase</keyword>
<protein>
    <submittedName>
        <fullName evidence="1">ATP adenylyltransferase</fullName>
    </submittedName>
</protein>
<evidence type="ECO:0000313" key="1">
    <source>
        <dbReference type="EMBL" id="TFK68683.1"/>
    </source>
</evidence>
<keyword evidence="1" id="KW-0808">Transferase</keyword>
<dbReference type="EMBL" id="ML208346">
    <property type="protein sequence ID" value="TFK68683.1"/>
    <property type="molecule type" value="Genomic_DNA"/>
</dbReference>
<gene>
    <name evidence="1" type="ORF">BDN72DRAFT_768933</name>
</gene>
<name>A0ACD3ASJ4_9AGAR</name>
<proteinExistence type="predicted"/>